<dbReference type="RefSeq" id="WP_077840603.1">
    <property type="nucleotide sequence ID" value="NZ_JABTAE010000001.1"/>
</dbReference>
<comment type="caution">
    <text evidence="3">The sequence shown here is derived from an EMBL/GenBank/DDBJ whole genome shotgun (WGS) entry which is preliminary data.</text>
</comment>
<accession>A0A1S8RSJ0</accession>
<sequence length="356" mass="40760">MKERKSVKLRVDMYDDTKSKIIDTMDERDLVQYIWIRLIVLAGKVNLEGELFLSRNIPYTMETLAIEFNRDIERVKLAMKVLIDLEMIEFTEDKIYKVKNFAKHQNIKINKNTEIKNNVVKENDSSHKRDESKIKDRENLIGVDSKSSGYKSIDHIVRNKTAKIEDKSIMIANKEINENNNDDNNINNYNKYNENSTRMDSEFVNKGNTENESFANSNKNNSNSNTISAERTRNNDTINASTDSTNNKDNNENIECIDNTRNADVIASNNICTNNNANMNISLETQKGSCESNVTNAKSSIPISVQKKNNKSKRKSRNKNDINEINLNDDDEEIVELCSGDVTLGKDEKVVMAFTM</sequence>
<proteinExistence type="predicted"/>
<evidence type="ECO:0000313" key="3">
    <source>
        <dbReference type="EMBL" id="OOM56170.1"/>
    </source>
</evidence>
<protein>
    <recommendedName>
        <fullName evidence="2">Phage replisome organiser N-terminal domain-containing protein</fullName>
    </recommendedName>
</protein>
<evidence type="ECO:0000256" key="1">
    <source>
        <dbReference type="SAM" id="MobiDB-lite"/>
    </source>
</evidence>
<feature type="compositionally biased region" description="Low complexity" evidence="1">
    <location>
        <begin position="211"/>
        <end position="228"/>
    </location>
</feature>
<organism evidence="3 4">
    <name type="scientific">Clostridium beijerinckii</name>
    <name type="common">Clostridium MP</name>
    <dbReference type="NCBI Taxonomy" id="1520"/>
    <lineage>
        <taxon>Bacteria</taxon>
        <taxon>Bacillati</taxon>
        <taxon>Bacillota</taxon>
        <taxon>Clostridia</taxon>
        <taxon>Eubacteriales</taxon>
        <taxon>Clostridiaceae</taxon>
        <taxon>Clostridium</taxon>
    </lineage>
</organism>
<dbReference type="Pfam" id="PF09681">
    <property type="entry name" value="Phage_rep_org_N"/>
    <property type="match status" value="1"/>
</dbReference>
<dbReference type="InterPro" id="IPR010056">
    <property type="entry name" value="Phage_rep_org__N"/>
</dbReference>
<evidence type="ECO:0000313" key="4">
    <source>
        <dbReference type="Proteomes" id="UP000190973"/>
    </source>
</evidence>
<dbReference type="AlphaFoldDB" id="A0A1S8RSJ0"/>
<dbReference type="EMBL" id="LZZI01000129">
    <property type="protein sequence ID" value="OOM56170.1"/>
    <property type="molecule type" value="Genomic_DNA"/>
</dbReference>
<name>A0A1S8RSJ0_CLOBE</name>
<feature type="compositionally biased region" description="Polar residues" evidence="1">
    <location>
        <begin position="235"/>
        <end position="248"/>
    </location>
</feature>
<reference evidence="3 4" key="1">
    <citation type="submission" date="2016-05" db="EMBL/GenBank/DDBJ databases">
        <title>Microbial solvent formation.</title>
        <authorList>
            <person name="Poehlein A."/>
            <person name="Montoya Solano J.D."/>
            <person name="Flitsch S."/>
            <person name="Krabben P."/>
            <person name="Duerre P."/>
            <person name="Daniel R."/>
        </authorList>
    </citation>
    <scope>NUCLEOTIDE SEQUENCE [LARGE SCALE GENOMIC DNA]</scope>
    <source>
        <strain evidence="3 4">DSM 53</strain>
    </source>
</reference>
<gene>
    <name evidence="3" type="ORF">CLBCK_43740</name>
</gene>
<dbReference type="NCBIfam" id="TIGR01714">
    <property type="entry name" value="phage_rep_org_N"/>
    <property type="match status" value="1"/>
</dbReference>
<feature type="region of interest" description="Disordered" evidence="1">
    <location>
        <begin position="208"/>
        <end position="249"/>
    </location>
</feature>
<evidence type="ECO:0000259" key="2">
    <source>
        <dbReference type="Pfam" id="PF09681"/>
    </source>
</evidence>
<dbReference type="Proteomes" id="UP000190973">
    <property type="component" value="Unassembled WGS sequence"/>
</dbReference>
<feature type="domain" description="Phage replisome organiser N-terminal" evidence="2">
    <location>
        <begin position="7"/>
        <end position="118"/>
    </location>
</feature>